<evidence type="ECO:0000256" key="1">
    <source>
        <dbReference type="PIRSR" id="PIRSR640198-1"/>
    </source>
</evidence>
<dbReference type="Gene3D" id="1.10.3290.10">
    <property type="entry name" value="Fido-like domain"/>
    <property type="match status" value="1"/>
</dbReference>
<protein>
    <recommendedName>
        <fullName evidence="3">Fido domain-containing protein</fullName>
    </recommendedName>
</protein>
<reference evidence="4 5" key="1">
    <citation type="submission" date="2020-07" db="EMBL/GenBank/DDBJ databases">
        <title>Sequencing the genomes of 1000 actinobacteria strains.</title>
        <authorList>
            <person name="Klenk H.-P."/>
        </authorList>
    </citation>
    <scope>NUCLEOTIDE SEQUENCE [LARGE SCALE GENOMIC DNA]</scope>
    <source>
        <strain evidence="4 5">DSM 23737</strain>
    </source>
</reference>
<gene>
    <name evidence="4" type="ORF">FB555_001009</name>
</gene>
<dbReference type="InterPro" id="IPR036597">
    <property type="entry name" value="Fido-like_dom_sf"/>
</dbReference>
<dbReference type="PANTHER" id="PTHR13504:SF38">
    <property type="entry name" value="FIDO DOMAIN-CONTAINING PROTEIN"/>
    <property type="match status" value="1"/>
</dbReference>
<dbReference type="GO" id="GO:0005524">
    <property type="term" value="F:ATP binding"/>
    <property type="evidence" value="ECO:0007669"/>
    <property type="project" value="UniProtKB-KW"/>
</dbReference>
<proteinExistence type="predicted"/>
<evidence type="ECO:0000259" key="3">
    <source>
        <dbReference type="PROSITE" id="PS51459"/>
    </source>
</evidence>
<comment type="caution">
    <text evidence="4">The sequence shown here is derived from an EMBL/GenBank/DDBJ whole genome shotgun (WGS) entry which is preliminary data.</text>
</comment>
<feature type="domain" description="Fido" evidence="3">
    <location>
        <begin position="1"/>
        <end position="111"/>
    </location>
</feature>
<feature type="active site" evidence="1">
    <location>
        <position position="48"/>
    </location>
</feature>
<evidence type="ECO:0000313" key="4">
    <source>
        <dbReference type="EMBL" id="MBA8828911.1"/>
    </source>
</evidence>
<dbReference type="AlphaFoldDB" id="A0A7W3JTE9"/>
<evidence type="ECO:0000313" key="5">
    <source>
        <dbReference type="Proteomes" id="UP000524237"/>
    </source>
</evidence>
<evidence type="ECO:0000256" key="2">
    <source>
        <dbReference type="PIRSR" id="PIRSR640198-2"/>
    </source>
</evidence>
<organism evidence="4 5">
    <name type="scientific">Alpinimonas psychrophila</name>
    <dbReference type="NCBI Taxonomy" id="748908"/>
    <lineage>
        <taxon>Bacteria</taxon>
        <taxon>Bacillati</taxon>
        <taxon>Actinomycetota</taxon>
        <taxon>Actinomycetes</taxon>
        <taxon>Micrococcales</taxon>
        <taxon>Microbacteriaceae</taxon>
        <taxon>Alpinimonas</taxon>
    </lineage>
</organism>
<dbReference type="Proteomes" id="UP000524237">
    <property type="component" value="Unassembled WGS sequence"/>
</dbReference>
<name>A0A7W3JTE9_9MICO</name>
<feature type="binding site" evidence="2">
    <location>
        <begin position="90"/>
        <end position="91"/>
    </location>
    <ligand>
        <name>ATP</name>
        <dbReference type="ChEBI" id="CHEBI:30616"/>
    </ligand>
</feature>
<dbReference type="SUPFAM" id="SSF140931">
    <property type="entry name" value="Fic-like"/>
    <property type="match status" value="1"/>
</dbReference>
<dbReference type="EMBL" id="JACGWU010000002">
    <property type="protein sequence ID" value="MBA8828911.1"/>
    <property type="molecule type" value="Genomic_DNA"/>
</dbReference>
<dbReference type="Pfam" id="PF02661">
    <property type="entry name" value="Fic"/>
    <property type="match status" value="1"/>
</dbReference>
<sequence>MTSRTPPGKWRPGAIFVRDEESGEVVHEGANVEEVPALMAHLNLVMIHPFRDGNGRMARCLQSLILAAEGVLSPVFMSVEEYLGNNTQDYYRMLAEVCGGTGLNWNTFACAGGGTTLREPNCGR</sequence>
<keyword evidence="5" id="KW-1185">Reference proteome</keyword>
<keyword evidence="2" id="KW-0547">Nucleotide-binding</keyword>
<dbReference type="PROSITE" id="PS51459">
    <property type="entry name" value="FIDO"/>
    <property type="match status" value="1"/>
</dbReference>
<accession>A0A7W3JTE9</accession>
<keyword evidence="2" id="KW-0067">ATP-binding</keyword>
<feature type="binding site" evidence="2">
    <location>
        <begin position="52"/>
        <end position="59"/>
    </location>
    <ligand>
        <name>ATP</name>
        <dbReference type="ChEBI" id="CHEBI:30616"/>
    </ligand>
</feature>
<dbReference type="InterPro" id="IPR003812">
    <property type="entry name" value="Fido"/>
</dbReference>
<dbReference type="RefSeq" id="WP_182484354.1">
    <property type="nucleotide sequence ID" value="NZ_JACGWU010000002.1"/>
</dbReference>
<dbReference type="InterPro" id="IPR040198">
    <property type="entry name" value="Fido_containing"/>
</dbReference>
<dbReference type="PANTHER" id="PTHR13504">
    <property type="entry name" value="FIDO DOMAIN-CONTAINING PROTEIN DDB_G0283145"/>
    <property type="match status" value="1"/>
</dbReference>